<proteinExistence type="inferred from homology"/>
<dbReference type="InterPro" id="IPR029064">
    <property type="entry name" value="Ribosomal_eL30-like_sf"/>
</dbReference>
<evidence type="ECO:0000256" key="1">
    <source>
        <dbReference type="ARBA" id="ARBA00001968"/>
    </source>
</evidence>
<protein>
    <submittedName>
        <fullName evidence="7">Protein S100-A10</fullName>
    </submittedName>
</protein>
<dbReference type="Pfam" id="PF03465">
    <property type="entry name" value="eRF1_3"/>
    <property type="match status" value="1"/>
</dbReference>
<keyword evidence="8" id="KW-1185">Reference proteome</keyword>
<dbReference type="SUPFAM" id="SSF55315">
    <property type="entry name" value="L30e-like"/>
    <property type="match status" value="1"/>
</dbReference>
<dbReference type="GO" id="GO:0070481">
    <property type="term" value="P:nuclear-transcribed mRNA catabolic process, non-stop decay"/>
    <property type="evidence" value="ECO:0007669"/>
    <property type="project" value="InterPro"/>
</dbReference>
<comment type="subcellular location">
    <subcellularLocation>
        <location evidence="2">Cytoplasm</location>
    </subcellularLocation>
</comment>
<feature type="domain" description="eRF1" evidence="6">
    <location>
        <begin position="3"/>
        <end position="87"/>
    </location>
</feature>
<dbReference type="PANTHER" id="PTHR10853">
    <property type="entry name" value="PELOTA"/>
    <property type="match status" value="1"/>
</dbReference>
<evidence type="ECO:0000256" key="2">
    <source>
        <dbReference type="ARBA" id="ARBA00004496"/>
    </source>
</evidence>
<dbReference type="Gene3D" id="3.30.1330.30">
    <property type="match status" value="1"/>
</dbReference>
<dbReference type="STRING" id="55544.A0A4D9EBU9"/>
<dbReference type="GO" id="GO:0070966">
    <property type="term" value="P:nuclear-transcribed mRNA catabolic process, no-go decay"/>
    <property type="evidence" value="ECO:0007669"/>
    <property type="project" value="InterPro"/>
</dbReference>
<keyword evidence="5" id="KW-0479">Metal-binding</keyword>
<dbReference type="InterPro" id="IPR004405">
    <property type="entry name" value="TF_pelota"/>
</dbReference>
<comment type="cofactor">
    <cofactor evidence="1">
        <name>a divalent metal cation</name>
        <dbReference type="ChEBI" id="CHEBI:60240"/>
    </cofactor>
</comment>
<reference evidence="7 8" key="2">
    <citation type="submission" date="2019-04" db="EMBL/GenBank/DDBJ databases">
        <title>The genome sequence of big-headed turtle.</title>
        <authorList>
            <person name="Gong S."/>
        </authorList>
    </citation>
    <scope>NUCLEOTIDE SEQUENCE [LARGE SCALE GENOMIC DNA]</scope>
    <source>
        <strain evidence="7">DO16091913</strain>
        <tissue evidence="7">Muscle</tissue>
    </source>
</reference>
<evidence type="ECO:0000256" key="4">
    <source>
        <dbReference type="ARBA" id="ARBA00022490"/>
    </source>
</evidence>
<evidence type="ECO:0000313" key="7">
    <source>
        <dbReference type="EMBL" id="TFK07476.1"/>
    </source>
</evidence>
<evidence type="ECO:0000313" key="8">
    <source>
        <dbReference type="Proteomes" id="UP000297703"/>
    </source>
</evidence>
<dbReference type="GO" id="GO:0071025">
    <property type="term" value="P:RNA surveillance"/>
    <property type="evidence" value="ECO:0007669"/>
    <property type="project" value="InterPro"/>
</dbReference>
<organism evidence="7 8">
    <name type="scientific">Platysternon megacephalum</name>
    <name type="common">big-headed turtle</name>
    <dbReference type="NCBI Taxonomy" id="55544"/>
    <lineage>
        <taxon>Eukaryota</taxon>
        <taxon>Metazoa</taxon>
        <taxon>Chordata</taxon>
        <taxon>Craniata</taxon>
        <taxon>Vertebrata</taxon>
        <taxon>Euteleostomi</taxon>
        <taxon>Archelosauria</taxon>
        <taxon>Testudinata</taxon>
        <taxon>Testudines</taxon>
        <taxon>Cryptodira</taxon>
        <taxon>Durocryptodira</taxon>
        <taxon>Testudinoidea</taxon>
        <taxon>Platysternidae</taxon>
        <taxon>Platysternon</taxon>
    </lineage>
</organism>
<comment type="caution">
    <text evidence="7">The sequence shown here is derived from an EMBL/GenBank/DDBJ whole genome shotgun (WGS) entry which is preliminary data.</text>
</comment>
<dbReference type="AlphaFoldDB" id="A0A4D9EBU9"/>
<comment type="similarity">
    <text evidence="3">Belongs to the eukaryotic release factor 1 family. Pelota subfamily.</text>
</comment>
<evidence type="ECO:0000256" key="3">
    <source>
        <dbReference type="ARBA" id="ARBA00009504"/>
    </source>
</evidence>
<accession>A0A4D9EBU9</accession>
<dbReference type="EMBL" id="QXTE01000084">
    <property type="protein sequence ID" value="TFK07476.1"/>
    <property type="molecule type" value="Genomic_DNA"/>
</dbReference>
<name>A0A4D9EBU9_9SAUR</name>
<dbReference type="GO" id="GO:0070651">
    <property type="term" value="P:nonfunctional rRNA decay"/>
    <property type="evidence" value="ECO:0007669"/>
    <property type="project" value="TreeGrafter"/>
</dbReference>
<dbReference type="GO" id="GO:0032790">
    <property type="term" value="P:ribosome disassembly"/>
    <property type="evidence" value="ECO:0007669"/>
    <property type="project" value="TreeGrafter"/>
</dbReference>
<keyword evidence="4" id="KW-0963">Cytoplasm</keyword>
<dbReference type="GO" id="GO:0046872">
    <property type="term" value="F:metal ion binding"/>
    <property type="evidence" value="ECO:0007669"/>
    <property type="project" value="UniProtKB-KW"/>
</dbReference>
<dbReference type="Proteomes" id="UP000297703">
    <property type="component" value="Unassembled WGS sequence"/>
</dbReference>
<evidence type="ECO:0000259" key="6">
    <source>
        <dbReference type="Pfam" id="PF03465"/>
    </source>
</evidence>
<evidence type="ECO:0000256" key="5">
    <source>
        <dbReference type="ARBA" id="ARBA00022723"/>
    </source>
</evidence>
<dbReference type="OrthoDB" id="10249111at2759"/>
<dbReference type="PANTHER" id="PTHR10853:SF0">
    <property type="entry name" value="PROTEIN PELOTA HOMOLOG"/>
    <property type="match status" value="1"/>
</dbReference>
<dbReference type="GO" id="GO:0005737">
    <property type="term" value="C:cytoplasm"/>
    <property type="evidence" value="ECO:0007669"/>
    <property type="project" value="UniProtKB-SubCell"/>
</dbReference>
<sequence length="102" mass="11908">MFQHEPNQAFYRIKHVEKTNEAMAIDTLLISDELLWHQDVPTRSRYVWLVESVCDNTEIVRIFSNLHVFREQLGQLTGVAAILQFPVPDLSDQEDDSYSDEN</sequence>
<reference evidence="7 8" key="1">
    <citation type="submission" date="2019-04" db="EMBL/GenBank/DDBJ databases">
        <title>Draft genome of the big-headed turtle Platysternon megacephalum.</title>
        <authorList>
            <person name="Gong S."/>
        </authorList>
    </citation>
    <scope>NUCLEOTIDE SEQUENCE [LARGE SCALE GENOMIC DNA]</scope>
    <source>
        <strain evidence="7">DO16091913</strain>
        <tissue evidence="7">Muscle</tissue>
    </source>
</reference>
<dbReference type="InterPro" id="IPR005142">
    <property type="entry name" value="eRF1_3"/>
</dbReference>
<gene>
    <name evidence="7" type="ORF">DR999_PMT09695</name>
</gene>
<dbReference type="FunFam" id="3.30.1330.30:FF:000008">
    <property type="entry name" value="Protein pelota homolog"/>
    <property type="match status" value="1"/>
</dbReference>